<feature type="transmembrane region" description="Helical" evidence="18">
    <location>
        <begin position="369"/>
        <end position="394"/>
    </location>
</feature>
<keyword evidence="15 18" id="KW-0472">Membrane</keyword>
<feature type="transmembrane region" description="Helical" evidence="18">
    <location>
        <begin position="6"/>
        <end position="26"/>
    </location>
</feature>
<evidence type="ECO:0000256" key="17">
    <source>
        <dbReference type="ARBA" id="ARBA00049551"/>
    </source>
</evidence>
<protein>
    <recommendedName>
        <fullName evidence="4">NADH-ubiquinone oxidoreductase chain 5</fullName>
        <ecNumber evidence="3">7.1.1.2</ecNumber>
    </recommendedName>
    <alternativeName>
        <fullName evidence="16">NADH dehydrogenase subunit 5</fullName>
    </alternativeName>
</protein>
<dbReference type="EC" id="7.1.1.2" evidence="3"/>
<dbReference type="GO" id="GO:0005743">
    <property type="term" value="C:mitochondrial inner membrane"/>
    <property type="evidence" value="ECO:0007669"/>
    <property type="project" value="UniProtKB-SubCell"/>
</dbReference>
<comment type="catalytic activity">
    <reaction evidence="17">
        <text>a ubiquinone + NADH + 5 H(+)(in) = a ubiquinol + NAD(+) + 4 H(+)(out)</text>
        <dbReference type="Rhea" id="RHEA:29091"/>
        <dbReference type="Rhea" id="RHEA-COMP:9565"/>
        <dbReference type="Rhea" id="RHEA-COMP:9566"/>
        <dbReference type="ChEBI" id="CHEBI:15378"/>
        <dbReference type="ChEBI" id="CHEBI:16389"/>
        <dbReference type="ChEBI" id="CHEBI:17976"/>
        <dbReference type="ChEBI" id="CHEBI:57540"/>
        <dbReference type="ChEBI" id="CHEBI:57945"/>
        <dbReference type="EC" id="7.1.1.2"/>
    </reaction>
</comment>
<keyword evidence="14 21" id="KW-0496">Mitochondrion</keyword>
<keyword evidence="8" id="KW-0999">Mitochondrion inner membrane</keyword>
<feature type="transmembrane region" description="Helical" evidence="18">
    <location>
        <begin position="296"/>
        <end position="314"/>
    </location>
</feature>
<organism evidence="21">
    <name type="scientific">Pimpla luctuosa</name>
    <dbReference type="NCBI Taxonomy" id="495389"/>
    <lineage>
        <taxon>Eukaryota</taxon>
        <taxon>Metazoa</taxon>
        <taxon>Ecdysozoa</taxon>
        <taxon>Arthropoda</taxon>
        <taxon>Hexapoda</taxon>
        <taxon>Insecta</taxon>
        <taxon>Pterygota</taxon>
        <taxon>Neoptera</taxon>
        <taxon>Endopterygota</taxon>
        <taxon>Hymenoptera</taxon>
        <taxon>Apocrita</taxon>
        <taxon>Ichneumonoidea</taxon>
        <taxon>Ichneumonidae</taxon>
        <taxon>Pimplinae</taxon>
        <taxon>Pimplini</taxon>
        <taxon>Pimpla</taxon>
    </lineage>
</organism>
<proteinExistence type="predicted"/>
<feature type="domain" description="NADH dehydrogenase subunit 5 C-terminal" evidence="20">
    <location>
        <begin position="385"/>
        <end position="559"/>
    </location>
</feature>
<evidence type="ECO:0000256" key="12">
    <source>
        <dbReference type="ARBA" id="ARBA00023027"/>
    </source>
</evidence>
<keyword evidence="11 18" id="KW-1133">Transmembrane helix</keyword>
<reference evidence="21" key="1">
    <citation type="journal article" date="2018" name="Mol. Phylogenet. Evol.">
        <title>Mitochondrial phylogenomics of the Hymenoptera.</title>
        <authorList>
            <person name="Tang P."/>
            <person name="Zhu J.C."/>
            <person name="Zheng B.Y."/>
            <person name="Wei S.J."/>
            <person name="Sharkey M."/>
            <person name="Chen X.X."/>
            <person name="Vogler A.P."/>
        </authorList>
    </citation>
    <scope>NUCLEOTIDE SEQUENCE</scope>
</reference>
<evidence type="ECO:0000256" key="10">
    <source>
        <dbReference type="ARBA" id="ARBA00022982"/>
    </source>
</evidence>
<evidence type="ECO:0000256" key="9">
    <source>
        <dbReference type="ARBA" id="ARBA00022967"/>
    </source>
</evidence>
<feature type="transmembrane region" description="Helical" evidence="18">
    <location>
        <begin position="414"/>
        <end position="436"/>
    </location>
</feature>
<keyword evidence="12" id="KW-0520">NAD</keyword>
<keyword evidence="10" id="KW-0249">Electron transport</keyword>
<keyword evidence="13" id="KW-0830">Ubiquinone</keyword>
<dbReference type="PANTHER" id="PTHR42829">
    <property type="entry name" value="NADH-UBIQUINONE OXIDOREDUCTASE CHAIN 5"/>
    <property type="match status" value="1"/>
</dbReference>
<feature type="transmembrane region" description="Helical" evidence="18">
    <location>
        <begin position="448"/>
        <end position="467"/>
    </location>
</feature>
<comment type="function">
    <text evidence="1">Core subunit of the mitochondrial membrane respiratory chain NADH dehydrogenase (Complex I) that is believed to belong to the minimal assembly required for catalysis. Complex I functions in the transfer of electrons from NADH to the respiratory chain. The immediate electron acceptor for the enzyme is believed to be ubiquinone.</text>
</comment>
<evidence type="ECO:0000256" key="7">
    <source>
        <dbReference type="ARBA" id="ARBA00022692"/>
    </source>
</evidence>
<accession>A0A3S8V127</accession>
<dbReference type="PRINTS" id="PR01434">
    <property type="entry name" value="NADHDHGNASE5"/>
</dbReference>
<dbReference type="InterPro" id="IPR001750">
    <property type="entry name" value="ND/Mrp_TM"/>
</dbReference>
<evidence type="ECO:0000259" key="19">
    <source>
        <dbReference type="Pfam" id="PF00361"/>
    </source>
</evidence>
<feature type="domain" description="NADH:quinone oxidoreductase/Mrp antiporter transmembrane" evidence="19">
    <location>
        <begin position="103"/>
        <end position="378"/>
    </location>
</feature>
<keyword evidence="9" id="KW-1278">Translocase</keyword>
<gene>
    <name evidence="21" type="primary">nad5</name>
</gene>
<feature type="transmembrane region" description="Helical" evidence="18">
    <location>
        <begin position="174"/>
        <end position="192"/>
    </location>
</feature>
<evidence type="ECO:0000256" key="8">
    <source>
        <dbReference type="ARBA" id="ARBA00022792"/>
    </source>
</evidence>
<keyword evidence="6" id="KW-0679">Respiratory chain</keyword>
<name>A0A3S8V127_9HYME</name>
<sequence>MIFYMMMMYLFIMMIFFFFLFLYLFMNKMIIFIEWEMLSILSMKMEFILLMDWMSMLFSSVVLMISLMVILYSIEYMIEDLNIERFMYLIILFVLSMILMILSPNMVSILIGWDGLGLVSYSLVIFYQNESSFNSGMVTVLTNRVGDIMILLLIGLMISLGSWNFMFINKMNMLMMLMLFISAITKSAQIPFSSWLPMAMAAPTPVSSLVHSSTLVTAGVYLLIRFNNLMLNHINLMKFMMIISVITMLLSGLGANFEFDLKKIIALSTLSQLGLMIFCLSLGLKEISFFHLLTHAMFKSMLFMCAGVIIHNMLGNQDIRMISMVMKNLPMISMLFNCSSLSLCGIPFMSGFFSKDLILEKFMMSSMNLYIFCLVFMSMGLTIMYTVRLMYYGFMKFSNCVLNYNYKSYSNKMGISMFMLFFMSIIIGSMLSWMLFSMNNLIYLPEKLKFIIFYFMSWGLFFGYFMPKLLVNNYFLIFMNLYLKFFTSMWFMHYMYGYKIKNLYKISNKIFFKVELGYIEYMFGFNLIKFFNHFYKMDFYYKSIMKMLIILSYLMYNIVVCI</sequence>
<evidence type="ECO:0000256" key="5">
    <source>
        <dbReference type="ARBA" id="ARBA00022448"/>
    </source>
</evidence>
<evidence type="ECO:0000256" key="1">
    <source>
        <dbReference type="ARBA" id="ARBA00003257"/>
    </source>
</evidence>
<evidence type="ECO:0000256" key="14">
    <source>
        <dbReference type="ARBA" id="ARBA00023128"/>
    </source>
</evidence>
<dbReference type="PANTHER" id="PTHR42829:SF2">
    <property type="entry name" value="NADH-UBIQUINONE OXIDOREDUCTASE CHAIN 5"/>
    <property type="match status" value="1"/>
</dbReference>
<evidence type="ECO:0000313" key="21">
    <source>
        <dbReference type="EMBL" id="AZL93380.1"/>
    </source>
</evidence>
<dbReference type="Pfam" id="PF00361">
    <property type="entry name" value="Proton_antipo_M"/>
    <property type="match status" value="1"/>
</dbReference>
<comment type="subcellular location">
    <subcellularLocation>
        <location evidence="2">Mitochondrion inner membrane</location>
        <topology evidence="2">Multi-pass membrane protein</topology>
    </subcellularLocation>
</comment>
<feature type="transmembrane region" description="Helical" evidence="18">
    <location>
        <begin position="236"/>
        <end position="257"/>
    </location>
</feature>
<dbReference type="GO" id="GO:0008137">
    <property type="term" value="F:NADH dehydrogenase (ubiquinone) activity"/>
    <property type="evidence" value="ECO:0007669"/>
    <property type="project" value="UniProtKB-EC"/>
</dbReference>
<evidence type="ECO:0000256" key="13">
    <source>
        <dbReference type="ARBA" id="ARBA00023075"/>
    </source>
</evidence>
<evidence type="ECO:0000256" key="11">
    <source>
        <dbReference type="ARBA" id="ARBA00022989"/>
    </source>
</evidence>
<dbReference type="InterPro" id="IPR003945">
    <property type="entry name" value="NU5C-like"/>
</dbReference>
<feature type="transmembrane region" description="Helical" evidence="18">
    <location>
        <begin position="510"/>
        <end position="528"/>
    </location>
</feature>
<keyword evidence="5" id="KW-0813">Transport</keyword>
<feature type="transmembrane region" description="Helical" evidence="18">
    <location>
        <begin position="47"/>
        <end position="74"/>
    </location>
</feature>
<dbReference type="AlphaFoldDB" id="A0A3S8V127"/>
<dbReference type="GO" id="GO:0003954">
    <property type="term" value="F:NADH dehydrogenase activity"/>
    <property type="evidence" value="ECO:0007669"/>
    <property type="project" value="TreeGrafter"/>
</dbReference>
<feature type="transmembrane region" description="Helical" evidence="18">
    <location>
        <begin position="109"/>
        <end position="128"/>
    </location>
</feature>
<evidence type="ECO:0000256" key="16">
    <source>
        <dbReference type="ARBA" id="ARBA00031027"/>
    </source>
</evidence>
<dbReference type="GO" id="GO:0015990">
    <property type="term" value="P:electron transport coupled proton transport"/>
    <property type="evidence" value="ECO:0007669"/>
    <property type="project" value="TreeGrafter"/>
</dbReference>
<evidence type="ECO:0000256" key="15">
    <source>
        <dbReference type="ARBA" id="ARBA00023136"/>
    </source>
</evidence>
<feature type="transmembrane region" description="Helical" evidence="18">
    <location>
        <begin position="148"/>
        <end position="167"/>
    </location>
</feature>
<feature type="transmembrane region" description="Helical" evidence="18">
    <location>
        <begin position="204"/>
        <end position="224"/>
    </location>
</feature>
<evidence type="ECO:0000256" key="2">
    <source>
        <dbReference type="ARBA" id="ARBA00004448"/>
    </source>
</evidence>
<feature type="transmembrane region" description="Helical" evidence="18">
    <location>
        <begin position="86"/>
        <end position="102"/>
    </location>
</feature>
<evidence type="ECO:0000256" key="3">
    <source>
        <dbReference type="ARBA" id="ARBA00012944"/>
    </source>
</evidence>
<dbReference type="Pfam" id="PF06455">
    <property type="entry name" value="NADH5_C"/>
    <property type="match status" value="1"/>
</dbReference>
<dbReference type="EMBL" id="MG923506">
    <property type="protein sequence ID" value="AZL93380.1"/>
    <property type="molecule type" value="Genomic_DNA"/>
</dbReference>
<feature type="transmembrane region" description="Helical" evidence="18">
    <location>
        <begin position="334"/>
        <end position="353"/>
    </location>
</feature>
<evidence type="ECO:0000256" key="6">
    <source>
        <dbReference type="ARBA" id="ARBA00022660"/>
    </source>
</evidence>
<feature type="transmembrane region" description="Helical" evidence="18">
    <location>
        <begin position="540"/>
        <end position="559"/>
    </location>
</feature>
<evidence type="ECO:0000256" key="4">
    <source>
        <dbReference type="ARBA" id="ARBA00021096"/>
    </source>
</evidence>
<evidence type="ECO:0000259" key="20">
    <source>
        <dbReference type="Pfam" id="PF06455"/>
    </source>
</evidence>
<dbReference type="InterPro" id="IPR010934">
    <property type="entry name" value="NADH_DH_su5_C"/>
</dbReference>
<feature type="transmembrane region" description="Helical" evidence="18">
    <location>
        <begin position="263"/>
        <end position="284"/>
    </location>
</feature>
<geneLocation type="mitochondrion" evidence="21"/>
<evidence type="ECO:0000256" key="18">
    <source>
        <dbReference type="SAM" id="Phobius"/>
    </source>
</evidence>
<keyword evidence="7 18" id="KW-0812">Transmembrane</keyword>
<feature type="transmembrane region" description="Helical" evidence="18">
    <location>
        <begin position="473"/>
        <end position="498"/>
    </location>
</feature>
<dbReference type="GO" id="GO:0042773">
    <property type="term" value="P:ATP synthesis coupled electron transport"/>
    <property type="evidence" value="ECO:0007669"/>
    <property type="project" value="InterPro"/>
</dbReference>